<dbReference type="InterPro" id="IPR031834">
    <property type="entry name" value="RnlB/LsoB_antitoxin"/>
</dbReference>
<evidence type="ECO:0000313" key="2">
    <source>
        <dbReference type="Proteomes" id="UP000045039"/>
    </source>
</evidence>
<dbReference type="EMBL" id="CVVU01000200">
    <property type="protein sequence ID" value="CRO93635.1"/>
    <property type="molecule type" value="Genomic_DNA"/>
</dbReference>
<protein>
    <submittedName>
        <fullName evidence="1">Antitoxin RnlB</fullName>
    </submittedName>
</protein>
<sequence length="97" mass="11039">MTVVTATSYENPLSRLSIIASEMRNTSHSSKEIVLFDLLCSNGEEWNRFVSINYNGTDFEKSTCSIVSKSDIPTDLLETQTRFFQIHPQYLLDSVLN</sequence>
<organism evidence="1 2">
    <name type="scientific">Pseudomonas aeruginosa</name>
    <dbReference type="NCBI Taxonomy" id="287"/>
    <lineage>
        <taxon>Bacteria</taxon>
        <taxon>Pseudomonadati</taxon>
        <taxon>Pseudomonadota</taxon>
        <taxon>Gammaproteobacteria</taxon>
        <taxon>Pseudomonadales</taxon>
        <taxon>Pseudomonadaceae</taxon>
        <taxon>Pseudomonas</taxon>
    </lineage>
</organism>
<comment type="caution">
    <text evidence="1">The sequence shown here is derived from an EMBL/GenBank/DDBJ whole genome shotgun (WGS) entry which is preliminary data.</text>
</comment>
<accession>A0A9P1R538</accession>
<proteinExistence type="predicted"/>
<dbReference type="Proteomes" id="UP000045039">
    <property type="component" value="Unassembled WGS sequence"/>
</dbReference>
<dbReference type="RefSeq" id="WP_158025315.1">
    <property type="nucleotide sequence ID" value="NZ_CAADLZ010000551.1"/>
</dbReference>
<reference evidence="2" key="1">
    <citation type="submission" date="2015-06" db="EMBL/GenBank/DDBJ databases">
        <authorList>
            <person name="Radhakrishnan Rajesh"/>
            <person name="Underwood Anthony"/>
            <person name="Al-Shahib Ali"/>
        </authorList>
    </citation>
    <scope>NUCLEOTIDE SEQUENCE [LARGE SCALE GENOMIC DNA]</scope>
    <source>
        <strain evidence="2">P19_London_7_VIM_2_05_10</strain>
    </source>
</reference>
<gene>
    <name evidence="1" type="primary">rnlB</name>
    <name evidence="1" type="ORF">PAERUG_P19_London_7_VIM_2_05_10_02914</name>
</gene>
<dbReference type="AlphaFoldDB" id="A0A9P1R538"/>
<name>A0A9P1R538_PSEAI</name>
<dbReference type="Pfam" id="PF15933">
    <property type="entry name" value="RnlB_antitoxin"/>
    <property type="match status" value="1"/>
</dbReference>
<evidence type="ECO:0000313" key="1">
    <source>
        <dbReference type="EMBL" id="CRO93635.1"/>
    </source>
</evidence>